<dbReference type="RefSeq" id="WP_077840577.1">
    <property type="nucleotide sequence ID" value="NZ_JABAGD010000008.1"/>
</dbReference>
<name>A0A1S8RTA0_CLOBE</name>
<comment type="caution">
    <text evidence="3">The sequence shown here is derived from an EMBL/GenBank/DDBJ whole genome shotgun (WGS) entry which is preliminary data.</text>
</comment>
<dbReference type="Pfam" id="PF12730">
    <property type="entry name" value="ABC2_membrane_4"/>
    <property type="match status" value="1"/>
</dbReference>
<feature type="transmembrane region" description="Helical" evidence="1">
    <location>
        <begin position="214"/>
        <end position="236"/>
    </location>
</feature>
<evidence type="ECO:0000313" key="4">
    <source>
        <dbReference type="Proteomes" id="UP000190973"/>
    </source>
</evidence>
<dbReference type="EMBL" id="JABAGD010000008">
    <property type="protein sequence ID" value="NMF04398.1"/>
    <property type="molecule type" value="Genomic_DNA"/>
</dbReference>
<feature type="transmembrane region" description="Helical" evidence="1">
    <location>
        <begin position="59"/>
        <end position="76"/>
    </location>
</feature>
<proteinExistence type="predicted"/>
<keyword evidence="1" id="KW-0472">Membrane</keyword>
<feature type="transmembrane region" description="Helical" evidence="1">
    <location>
        <begin position="173"/>
        <end position="194"/>
    </location>
</feature>
<dbReference type="Proteomes" id="UP000587880">
    <property type="component" value="Unassembled WGS sequence"/>
</dbReference>
<keyword evidence="1" id="KW-1133">Transmembrane helix</keyword>
<feature type="transmembrane region" description="Helical" evidence="1">
    <location>
        <begin position="97"/>
        <end position="123"/>
    </location>
</feature>
<dbReference type="EMBL" id="LZZI01000126">
    <property type="protein sequence ID" value="OOM56392.1"/>
    <property type="molecule type" value="Genomic_DNA"/>
</dbReference>
<dbReference type="PANTHER" id="PTHR37305">
    <property type="entry name" value="INTEGRAL MEMBRANE PROTEIN-RELATED"/>
    <property type="match status" value="1"/>
</dbReference>
<evidence type="ECO:0000313" key="5">
    <source>
        <dbReference type="Proteomes" id="UP000587880"/>
    </source>
</evidence>
<evidence type="ECO:0000313" key="3">
    <source>
        <dbReference type="EMBL" id="OOM56392.1"/>
    </source>
</evidence>
<gene>
    <name evidence="3" type="ORF">CLBCK_43420</name>
    <name evidence="2" type="ORF">HF849_06425</name>
</gene>
<feature type="transmembrane region" description="Helical" evidence="1">
    <location>
        <begin position="16"/>
        <end position="39"/>
    </location>
</feature>
<protein>
    <submittedName>
        <fullName evidence="2">ABC transporter permease subunit</fullName>
    </submittedName>
    <submittedName>
        <fullName evidence="3">ABC-2 family transporter protein</fullName>
    </submittedName>
</protein>
<evidence type="ECO:0000256" key="1">
    <source>
        <dbReference type="SAM" id="Phobius"/>
    </source>
</evidence>
<evidence type="ECO:0000313" key="2">
    <source>
        <dbReference type="EMBL" id="NMF04398.1"/>
    </source>
</evidence>
<dbReference type="Proteomes" id="UP000190973">
    <property type="component" value="Unassembled WGS sequence"/>
</dbReference>
<keyword evidence="1" id="KW-0812">Transmembrane</keyword>
<reference evidence="2 5" key="2">
    <citation type="submission" date="2020-04" db="EMBL/GenBank/DDBJ databases">
        <authorList>
            <person name="Hitch T.C.A."/>
            <person name="Wylensek D."/>
            <person name="Clavel T."/>
        </authorList>
    </citation>
    <scope>NUCLEOTIDE SEQUENCE [LARGE SCALE GENOMIC DNA]</scope>
    <source>
        <strain evidence="2 5">WB01_NA02</strain>
    </source>
</reference>
<accession>A0A1S8RTA0</accession>
<organism evidence="3 4">
    <name type="scientific">Clostridium beijerinckii</name>
    <name type="common">Clostridium MP</name>
    <dbReference type="NCBI Taxonomy" id="1520"/>
    <lineage>
        <taxon>Bacteria</taxon>
        <taxon>Bacillati</taxon>
        <taxon>Bacillota</taxon>
        <taxon>Clostridia</taxon>
        <taxon>Eubacteriales</taxon>
        <taxon>Clostridiaceae</taxon>
        <taxon>Clostridium</taxon>
    </lineage>
</organism>
<dbReference type="AlphaFoldDB" id="A0A1S8RTA0"/>
<reference evidence="3 4" key="1">
    <citation type="submission" date="2016-05" db="EMBL/GenBank/DDBJ databases">
        <title>Microbial solvent formation.</title>
        <authorList>
            <person name="Poehlein A."/>
            <person name="Montoya Solano J.D."/>
            <person name="Flitsch S."/>
            <person name="Krabben P."/>
            <person name="Duerre P."/>
            <person name="Daniel R."/>
        </authorList>
    </citation>
    <scope>NUCLEOTIDE SEQUENCE [LARGE SCALE GENOMIC DNA]</scope>
    <source>
        <strain evidence="3 4">DSM 53</strain>
    </source>
</reference>
<dbReference type="PANTHER" id="PTHR37305:SF1">
    <property type="entry name" value="MEMBRANE PROTEIN"/>
    <property type="match status" value="1"/>
</dbReference>
<sequence>MLNLIYCELLKLKKSYIMLLITIGGVFSTILMNLAVLVVSSEKQRSFESYASNVEQLNFVIFYTILFSLISAYVFSREFADKTSSIVYTYPMSKIKIFIGKLITICILISLVYLVEFVSIYLGYYILYHEHPEFTFVSNHIKFYLYSLFFQFLIIPIPILIGNLSRNIMLPVVYGAVGIVISGVHDSFVFGEYLPFSIPFNFIKKLYEPNLIDLNYSVISGICCFVISMFICIYHYNKHDIA</sequence>
<feature type="transmembrane region" description="Helical" evidence="1">
    <location>
        <begin position="143"/>
        <end position="161"/>
    </location>
</feature>